<dbReference type="KEGG" id="vei:Veis_3319"/>
<gene>
    <name evidence="8" type="ordered locus">Veis_3319</name>
</gene>
<dbReference type="HOGENOM" id="CLU_018204_0_2_4"/>
<evidence type="ECO:0000259" key="7">
    <source>
        <dbReference type="Pfam" id="PF02771"/>
    </source>
</evidence>
<evidence type="ECO:0000313" key="8">
    <source>
        <dbReference type="EMBL" id="ABM59049.1"/>
    </source>
</evidence>
<sequence>MPVASPSTMNFDLSAEHQAFAESVSRFAKDHLAPAALARAHAATYPWETAALLARQGLLGITLPEADGGQGGSLMHAVLAIEQVALVCPRSADIVQAGNFGALRTFAEYASAEQKARFLPDLLAGRTLMALAMTEPDAGSAATDLKTSARPDGGHYVINGAKLFSTHSPEAALFLVYLRFGPGVAGIGSILVERGAPGFGIGPPSGFMNGEQWSPLYFDNCRVPRANLLLGAGGFKRQIAGFNIERLGNAARALALGRHAFNLAREHALTRQQFGRELCQFQGLQWKFVDMAMKLAQAQLLLYRAALEGEHGLPSAQGSAMAKLACNLAGWEVANEAMQVMGGTGFCQASLVEYCVRRTRGWMIAGGSIEMLKNRIAEGIFARAFPQRAARP</sequence>
<dbReference type="GO" id="GO:0033539">
    <property type="term" value="P:fatty acid beta-oxidation using acyl-CoA dehydrogenase"/>
    <property type="evidence" value="ECO:0007669"/>
    <property type="project" value="TreeGrafter"/>
</dbReference>
<evidence type="ECO:0000256" key="1">
    <source>
        <dbReference type="ARBA" id="ARBA00001974"/>
    </source>
</evidence>
<comment type="similarity">
    <text evidence="2">Belongs to the acyl-CoA dehydrogenase family.</text>
</comment>
<feature type="domain" description="Acyl-CoA dehydrogenase/oxidase C-terminal" evidence="5">
    <location>
        <begin position="233"/>
        <end position="380"/>
    </location>
</feature>
<keyword evidence="3" id="KW-0285">Flavoprotein</keyword>
<dbReference type="InterPro" id="IPR037069">
    <property type="entry name" value="AcylCoA_DH/ox_N_sf"/>
</dbReference>
<dbReference type="GO" id="GO:0046359">
    <property type="term" value="P:butyrate catabolic process"/>
    <property type="evidence" value="ECO:0007669"/>
    <property type="project" value="TreeGrafter"/>
</dbReference>
<dbReference type="SUPFAM" id="SSF56645">
    <property type="entry name" value="Acyl-CoA dehydrogenase NM domain-like"/>
    <property type="match status" value="1"/>
</dbReference>
<dbReference type="STRING" id="391735.Veis_3319"/>
<name>A1WN42_VEREI</name>
<dbReference type="Pfam" id="PF00441">
    <property type="entry name" value="Acyl-CoA_dh_1"/>
    <property type="match status" value="1"/>
</dbReference>
<dbReference type="SUPFAM" id="SSF47203">
    <property type="entry name" value="Acyl-CoA dehydrogenase C-terminal domain-like"/>
    <property type="match status" value="1"/>
</dbReference>
<dbReference type="AlphaFoldDB" id="A1WN42"/>
<dbReference type="InterPro" id="IPR009075">
    <property type="entry name" value="AcylCo_DH/oxidase_C"/>
</dbReference>
<dbReference type="Gene3D" id="1.20.140.10">
    <property type="entry name" value="Butyryl-CoA Dehydrogenase, subunit A, domain 3"/>
    <property type="match status" value="1"/>
</dbReference>
<reference evidence="9" key="1">
    <citation type="submission" date="2006-12" db="EMBL/GenBank/DDBJ databases">
        <title>Complete sequence of chromosome 1 of Verminephrobacter eiseniae EF01-2.</title>
        <authorList>
            <person name="Copeland A."/>
            <person name="Lucas S."/>
            <person name="Lapidus A."/>
            <person name="Barry K."/>
            <person name="Detter J.C."/>
            <person name="Glavina del Rio T."/>
            <person name="Dalin E."/>
            <person name="Tice H."/>
            <person name="Pitluck S."/>
            <person name="Chertkov O."/>
            <person name="Brettin T."/>
            <person name="Bruce D."/>
            <person name="Han C."/>
            <person name="Tapia R."/>
            <person name="Gilna P."/>
            <person name="Schmutz J."/>
            <person name="Larimer F."/>
            <person name="Land M."/>
            <person name="Hauser L."/>
            <person name="Kyrpides N."/>
            <person name="Kim E."/>
            <person name="Stahl D."/>
            <person name="Richardson P."/>
        </authorList>
    </citation>
    <scope>NUCLEOTIDE SEQUENCE [LARGE SCALE GENOMIC DNA]</scope>
    <source>
        <strain evidence="9">EF01-2</strain>
    </source>
</reference>
<organism evidence="8 9">
    <name type="scientific">Verminephrobacter eiseniae (strain EF01-2)</name>
    <dbReference type="NCBI Taxonomy" id="391735"/>
    <lineage>
        <taxon>Bacteria</taxon>
        <taxon>Pseudomonadati</taxon>
        <taxon>Pseudomonadota</taxon>
        <taxon>Betaproteobacteria</taxon>
        <taxon>Burkholderiales</taxon>
        <taxon>Comamonadaceae</taxon>
        <taxon>Verminephrobacter</taxon>
    </lineage>
</organism>
<dbReference type="Pfam" id="PF02771">
    <property type="entry name" value="Acyl-CoA_dh_N"/>
    <property type="match status" value="1"/>
</dbReference>
<comment type="cofactor">
    <cofactor evidence="1">
        <name>FAD</name>
        <dbReference type="ChEBI" id="CHEBI:57692"/>
    </cofactor>
</comment>
<dbReference type="Proteomes" id="UP000000374">
    <property type="component" value="Chromosome"/>
</dbReference>
<dbReference type="GO" id="GO:0003995">
    <property type="term" value="F:acyl-CoA dehydrogenase activity"/>
    <property type="evidence" value="ECO:0007669"/>
    <property type="project" value="TreeGrafter"/>
</dbReference>
<dbReference type="GO" id="GO:0050660">
    <property type="term" value="F:flavin adenine dinucleotide binding"/>
    <property type="evidence" value="ECO:0007669"/>
    <property type="project" value="InterPro"/>
</dbReference>
<dbReference type="InterPro" id="IPR009100">
    <property type="entry name" value="AcylCoA_DH/oxidase_NM_dom_sf"/>
</dbReference>
<keyword evidence="4" id="KW-0274">FAD</keyword>
<proteinExistence type="inferred from homology"/>
<dbReference type="EMBL" id="CP000542">
    <property type="protein sequence ID" value="ABM59049.1"/>
    <property type="molecule type" value="Genomic_DNA"/>
</dbReference>
<dbReference type="InterPro" id="IPR036250">
    <property type="entry name" value="AcylCo_DH-like_C"/>
</dbReference>
<feature type="domain" description="Acyl-CoA dehydrogenase/oxidase N-terminal" evidence="7">
    <location>
        <begin position="14"/>
        <end position="125"/>
    </location>
</feature>
<dbReference type="InterPro" id="IPR013786">
    <property type="entry name" value="AcylCoA_DH/ox_N"/>
</dbReference>
<dbReference type="Gene3D" id="2.40.110.10">
    <property type="entry name" value="Butyryl-CoA Dehydrogenase, subunit A, domain 2"/>
    <property type="match status" value="1"/>
</dbReference>
<accession>A1WN42</accession>
<dbReference type="PANTHER" id="PTHR43884:SF12">
    <property type="entry name" value="ISOVALERYL-COA DEHYDROGENASE, MITOCHONDRIAL-RELATED"/>
    <property type="match status" value="1"/>
</dbReference>
<evidence type="ECO:0000256" key="2">
    <source>
        <dbReference type="ARBA" id="ARBA00009347"/>
    </source>
</evidence>
<dbReference type="eggNOG" id="COG1960">
    <property type="taxonomic scope" value="Bacteria"/>
</dbReference>
<evidence type="ECO:0000313" key="9">
    <source>
        <dbReference type="Proteomes" id="UP000000374"/>
    </source>
</evidence>
<evidence type="ECO:0000256" key="4">
    <source>
        <dbReference type="ARBA" id="ARBA00022827"/>
    </source>
</evidence>
<feature type="domain" description="Acyl-CoA oxidase/dehydrogenase middle" evidence="6">
    <location>
        <begin position="130"/>
        <end position="221"/>
    </location>
</feature>
<dbReference type="InterPro" id="IPR046373">
    <property type="entry name" value="Acyl-CoA_Oxase/DH_mid-dom_sf"/>
</dbReference>
<dbReference type="Gene3D" id="1.10.540.10">
    <property type="entry name" value="Acyl-CoA dehydrogenase/oxidase, N-terminal domain"/>
    <property type="match status" value="1"/>
</dbReference>
<dbReference type="InterPro" id="IPR006091">
    <property type="entry name" value="Acyl-CoA_Oxase/DH_mid-dom"/>
</dbReference>
<dbReference type="Pfam" id="PF02770">
    <property type="entry name" value="Acyl-CoA_dh_M"/>
    <property type="match status" value="1"/>
</dbReference>
<evidence type="ECO:0000256" key="3">
    <source>
        <dbReference type="ARBA" id="ARBA00022630"/>
    </source>
</evidence>
<protein>
    <submittedName>
        <fullName evidence="8">Acyl-CoA dehydrogenase domain protein</fullName>
    </submittedName>
</protein>
<evidence type="ECO:0000259" key="6">
    <source>
        <dbReference type="Pfam" id="PF02770"/>
    </source>
</evidence>
<dbReference type="PANTHER" id="PTHR43884">
    <property type="entry name" value="ACYL-COA DEHYDROGENASE"/>
    <property type="match status" value="1"/>
</dbReference>
<evidence type="ECO:0000259" key="5">
    <source>
        <dbReference type="Pfam" id="PF00441"/>
    </source>
</evidence>
<keyword evidence="9" id="KW-1185">Reference proteome</keyword>